<gene>
    <name evidence="1" type="ORF">T4B_61</name>
</gene>
<dbReference type="AlphaFoldDB" id="A0A0V1J5G4"/>
<name>A0A0V1J5G4_TRIPS</name>
<evidence type="ECO:0000313" key="2">
    <source>
        <dbReference type="Proteomes" id="UP000054805"/>
    </source>
</evidence>
<evidence type="ECO:0000313" key="1">
    <source>
        <dbReference type="EMBL" id="KRZ30208.1"/>
    </source>
</evidence>
<sequence>MWQAALAREVANARVLLFSSLYLDIQRLSEKCSRQSTSPSGKA</sequence>
<proteinExistence type="predicted"/>
<dbReference type="Proteomes" id="UP000054805">
    <property type="component" value="Unassembled WGS sequence"/>
</dbReference>
<protein>
    <submittedName>
        <fullName evidence="1">Uncharacterized protein</fullName>
    </submittedName>
</protein>
<reference evidence="1 2" key="1">
    <citation type="submission" date="2015-01" db="EMBL/GenBank/DDBJ databases">
        <title>Evolution of Trichinella species and genotypes.</title>
        <authorList>
            <person name="Korhonen P.K."/>
            <person name="Edoardo P."/>
            <person name="Giuseppe L.R."/>
            <person name="Gasser R.B."/>
        </authorList>
    </citation>
    <scope>NUCLEOTIDE SEQUENCE [LARGE SCALE GENOMIC DNA]</scope>
    <source>
        <strain evidence="1">ISS588</strain>
    </source>
</reference>
<comment type="caution">
    <text evidence="1">The sequence shown here is derived from an EMBL/GenBank/DDBJ whole genome shotgun (WGS) entry which is preliminary data.</text>
</comment>
<accession>A0A0V1J5G4</accession>
<keyword evidence="2" id="KW-1185">Reference proteome</keyword>
<organism evidence="1 2">
    <name type="scientific">Trichinella pseudospiralis</name>
    <name type="common">Parasitic roundworm</name>
    <dbReference type="NCBI Taxonomy" id="6337"/>
    <lineage>
        <taxon>Eukaryota</taxon>
        <taxon>Metazoa</taxon>
        <taxon>Ecdysozoa</taxon>
        <taxon>Nematoda</taxon>
        <taxon>Enoplea</taxon>
        <taxon>Dorylaimia</taxon>
        <taxon>Trichinellida</taxon>
        <taxon>Trichinellidae</taxon>
        <taxon>Trichinella</taxon>
    </lineage>
</organism>
<dbReference type="EMBL" id="JYDS01000037">
    <property type="protein sequence ID" value="KRZ30208.1"/>
    <property type="molecule type" value="Genomic_DNA"/>
</dbReference>